<dbReference type="PROSITE" id="PS50950">
    <property type="entry name" value="ZF_THAP"/>
    <property type="match status" value="1"/>
</dbReference>
<dbReference type="GO" id="GO:0008270">
    <property type="term" value="F:zinc ion binding"/>
    <property type="evidence" value="ECO:0007669"/>
    <property type="project" value="UniProtKB-KW"/>
</dbReference>
<keyword evidence="1" id="KW-0479">Metal-binding</keyword>
<dbReference type="Pfam" id="PF21787">
    <property type="entry name" value="TNP-like_RNaseH_N"/>
    <property type="match status" value="1"/>
</dbReference>
<organism evidence="8 9">
    <name type="scientific">Folsomia candida</name>
    <name type="common">Springtail</name>
    <dbReference type="NCBI Taxonomy" id="158441"/>
    <lineage>
        <taxon>Eukaryota</taxon>
        <taxon>Metazoa</taxon>
        <taxon>Ecdysozoa</taxon>
        <taxon>Arthropoda</taxon>
        <taxon>Hexapoda</taxon>
        <taxon>Collembola</taxon>
        <taxon>Entomobryomorpha</taxon>
        <taxon>Isotomoidea</taxon>
        <taxon>Isotomidae</taxon>
        <taxon>Proisotominae</taxon>
        <taxon>Folsomia</taxon>
    </lineage>
</organism>
<dbReference type="OMA" id="WISSTIG"/>
<dbReference type="Proteomes" id="UP000198287">
    <property type="component" value="Unassembled WGS sequence"/>
</dbReference>
<keyword evidence="4 5" id="KW-0238">DNA-binding</keyword>
<keyword evidence="6" id="KW-0175">Coiled coil</keyword>
<dbReference type="AlphaFoldDB" id="A0A226CY01"/>
<evidence type="ECO:0000256" key="1">
    <source>
        <dbReference type="ARBA" id="ARBA00022723"/>
    </source>
</evidence>
<dbReference type="SMART" id="SM00980">
    <property type="entry name" value="THAP"/>
    <property type="match status" value="1"/>
</dbReference>
<comment type="caution">
    <text evidence="8">The sequence shown here is derived from an EMBL/GenBank/DDBJ whole genome shotgun (WGS) entry which is preliminary data.</text>
</comment>
<keyword evidence="2 5" id="KW-0863">Zinc-finger</keyword>
<gene>
    <name evidence="8" type="ORF">Fcan01_27830</name>
</gene>
<keyword evidence="9" id="KW-1185">Reference proteome</keyword>
<evidence type="ECO:0000259" key="7">
    <source>
        <dbReference type="PROSITE" id="PS50950"/>
    </source>
</evidence>
<dbReference type="InterPro" id="IPR006612">
    <property type="entry name" value="THAP_Znf"/>
</dbReference>
<evidence type="ECO:0000256" key="4">
    <source>
        <dbReference type="ARBA" id="ARBA00023125"/>
    </source>
</evidence>
<evidence type="ECO:0000256" key="3">
    <source>
        <dbReference type="ARBA" id="ARBA00022833"/>
    </source>
</evidence>
<dbReference type="OrthoDB" id="6611988at2759"/>
<protein>
    <submittedName>
        <fullName evidence="8">Transposable element P transposase</fullName>
    </submittedName>
</protein>
<evidence type="ECO:0000256" key="5">
    <source>
        <dbReference type="PROSITE-ProRule" id="PRU00309"/>
    </source>
</evidence>
<reference evidence="8 9" key="1">
    <citation type="submission" date="2015-12" db="EMBL/GenBank/DDBJ databases">
        <title>The genome of Folsomia candida.</title>
        <authorList>
            <person name="Faddeeva A."/>
            <person name="Derks M.F."/>
            <person name="Anvar Y."/>
            <person name="Smit S."/>
            <person name="Van Straalen N."/>
            <person name="Roelofs D."/>
        </authorList>
    </citation>
    <scope>NUCLEOTIDE SEQUENCE [LARGE SCALE GENOMIC DNA]</scope>
    <source>
        <strain evidence="8 9">VU population</strain>
        <tissue evidence="8">Whole body</tissue>
    </source>
</reference>
<proteinExistence type="predicted"/>
<feature type="coiled-coil region" evidence="6">
    <location>
        <begin position="142"/>
        <end position="204"/>
    </location>
</feature>
<evidence type="ECO:0000313" key="8">
    <source>
        <dbReference type="EMBL" id="OXA37408.1"/>
    </source>
</evidence>
<dbReference type="GO" id="GO:0003677">
    <property type="term" value="F:DNA binding"/>
    <property type="evidence" value="ECO:0007669"/>
    <property type="project" value="UniProtKB-UniRule"/>
</dbReference>
<keyword evidence="3" id="KW-0862">Zinc</keyword>
<dbReference type="SUPFAM" id="SSF57716">
    <property type="entry name" value="Glucocorticoid receptor-like (DNA-binding domain)"/>
    <property type="match status" value="1"/>
</dbReference>
<accession>A0A226CY01</accession>
<evidence type="ECO:0000256" key="2">
    <source>
        <dbReference type="ARBA" id="ARBA00022771"/>
    </source>
</evidence>
<name>A0A226CY01_FOLCA</name>
<evidence type="ECO:0000313" key="9">
    <source>
        <dbReference type="Proteomes" id="UP000198287"/>
    </source>
</evidence>
<dbReference type="InterPro" id="IPR048365">
    <property type="entry name" value="TNP-like_RNaseH_N"/>
</dbReference>
<dbReference type="Pfam" id="PF05485">
    <property type="entry name" value="THAP"/>
    <property type="match status" value="1"/>
</dbReference>
<dbReference type="EMBL" id="LNIX01000058">
    <property type="protein sequence ID" value="OXA37408.1"/>
    <property type="molecule type" value="Genomic_DNA"/>
</dbReference>
<feature type="domain" description="THAP-type" evidence="7">
    <location>
        <begin position="1"/>
        <end position="89"/>
    </location>
</feature>
<sequence>MGRNCAIKHCPNRKGKPSQKVHLFPSAKHAVLRTIWISSTIGTASSLKLDNFGVCSRHFSSNDYVGHVTGLKTTGGAPVLRPTAIPTLNLCENPIDGAVLPGMEWTGIDMNAPLCIEVDRVEVNCAQIQQSVEDIAINDNDLNRSSNNELQLQLQIAQLKSEVQDCKTVLESKNRTIRSLRGQIQRITTELADEKEKMGKMLRKFFTEGQIRMLHNDFNTFIHWSEIDISRALTLYSISSKSYSYIREKCNYPFPSVSTLKRWLREVSIVPGKIMTPVMDVMRAKFLDKSERDRVCVLALDEVGINKRYVYDKSADKVYGERDCVPVITARSLFSSWKQVLYYDLENKTKGQHITEAIKSLFDIGLIVVAFVSDLGTKNQGLWKEFGIGKIKLLRNHLLDNGIKLPNGPILDRKLLEKLLTVQNSEFRLTLRYINSRASGLNPAVIGCLSAILFGMVHTSCDFPLGAKLFTFSMKLASCTCPYVIRFLTYGHVHEANFIENVNNFADLMNTRIVQENPNHYKCPYGMRKDRQDQLLNCIAKLFTNLRVGNRRTYAPFQKGWLINIRSLQDVFDDMKDRYGIKYILTSRLNQDYLENIFSQIRGLNGFKLNPDALEFMYRMKTLICNWNLTAPATGSVLVDAEDAAMVTSEVLKSLMSSQREEEMSTGPVISELQLDQFNELGDREFGSQNGGHNLSTAGRNQRSPFWVDFLSNGNLIEPSTMWYSTVKKFEDIFTILHPNMKIDMKPKVVRRIRHLNLKHEDESYVNGERKRLAFINNARGRDNDEKFEVPPDPAEADLEMINYILNSYV</sequence>
<evidence type="ECO:0000256" key="6">
    <source>
        <dbReference type="SAM" id="Coils"/>
    </source>
</evidence>